<dbReference type="InterPro" id="IPR008844">
    <property type="entry name" value="Spore_GerAC-like"/>
</dbReference>
<organism evidence="10 11">
    <name type="scientific">Ureibacillus endophyticus</name>
    <dbReference type="NCBI Taxonomy" id="1978490"/>
    <lineage>
        <taxon>Bacteria</taxon>
        <taxon>Bacillati</taxon>
        <taxon>Bacillota</taxon>
        <taxon>Bacilli</taxon>
        <taxon>Bacillales</taxon>
        <taxon>Caryophanaceae</taxon>
        <taxon>Ureibacillus</taxon>
    </lineage>
</organism>
<dbReference type="Pfam" id="PF05504">
    <property type="entry name" value="Spore_GerAC"/>
    <property type="match status" value="1"/>
</dbReference>
<dbReference type="Proteomes" id="UP000272238">
    <property type="component" value="Unassembled WGS sequence"/>
</dbReference>
<accession>A0A494Z702</accession>
<reference evidence="10 11" key="1">
    <citation type="journal article" date="2016" name="Antonie Van Leeuwenhoek">
        <title>Lysinibacillus endophyticus sp. nov., an indole-3-acetic acid producing endophytic bacterium isolated from corn root (Zea mays cv. Xinken-5).</title>
        <authorList>
            <person name="Yu J."/>
            <person name="Guan X."/>
            <person name="Liu C."/>
            <person name="Xiang W."/>
            <person name="Yu Z."/>
            <person name="Liu X."/>
            <person name="Wang G."/>
        </authorList>
    </citation>
    <scope>NUCLEOTIDE SEQUENCE [LARGE SCALE GENOMIC DNA]</scope>
    <source>
        <strain evidence="10 11">DSM 100506</strain>
    </source>
</reference>
<keyword evidence="6" id="KW-0564">Palmitate</keyword>
<evidence type="ECO:0000259" key="9">
    <source>
        <dbReference type="Pfam" id="PF25198"/>
    </source>
</evidence>
<proteinExistence type="inferred from homology"/>
<evidence type="ECO:0000313" key="11">
    <source>
        <dbReference type="Proteomes" id="UP000272238"/>
    </source>
</evidence>
<dbReference type="InterPro" id="IPR038501">
    <property type="entry name" value="Spore_GerAC_C_sf"/>
</dbReference>
<dbReference type="Gene3D" id="3.30.300.210">
    <property type="entry name" value="Nutrient germinant receptor protein C, domain 3"/>
    <property type="match status" value="1"/>
</dbReference>
<evidence type="ECO:0000256" key="7">
    <source>
        <dbReference type="ARBA" id="ARBA00023288"/>
    </source>
</evidence>
<dbReference type="NCBIfam" id="TIGR02887">
    <property type="entry name" value="spore_ger_x_C"/>
    <property type="match status" value="1"/>
</dbReference>
<evidence type="ECO:0000256" key="2">
    <source>
        <dbReference type="ARBA" id="ARBA00007886"/>
    </source>
</evidence>
<sequence length="385" mass="44581">MKKMRTVKKIILLFWLCTILSGCWDLREIERMYYIHGLGVDYKDGMFEITMQIISFANVAKTEEINQEAIQAEVATAKGKTPDEAIFELYHAIDEVVYWGHLQVIVFGEEAMKENRIDEVINLITRFRDTRYETWVYCTNDPVEEFLLVTPLLERSITLTKMADPLNSYEQSSFVRPISLRELIIDLNEPSNEAKIPAVTLNDDWKNEKGPSESIKFEGYGVLSKERFKGFLKGDEAHGIQWVTKKAFRGQITSESKENHKITIVIQHIKPKITPIVNGENVEFDIHVSVSGSLNDYKENVKSDELKKIIKEKVKEEILTSYNAALEKDMDIYRLSEVLYRNNVKVWKKIHTDGMIPLTEDSIRNVDIIVERMESGRKSFENTVE</sequence>
<evidence type="ECO:0000313" key="10">
    <source>
        <dbReference type="EMBL" id="RKQ18373.1"/>
    </source>
</evidence>
<keyword evidence="11" id="KW-1185">Reference proteome</keyword>
<dbReference type="GO" id="GO:0009847">
    <property type="term" value="P:spore germination"/>
    <property type="evidence" value="ECO:0007669"/>
    <property type="project" value="InterPro"/>
</dbReference>
<gene>
    <name evidence="10" type="ORF">D8M03_05850</name>
</gene>
<dbReference type="AlphaFoldDB" id="A0A494Z702"/>
<evidence type="ECO:0000256" key="4">
    <source>
        <dbReference type="ARBA" id="ARBA00022729"/>
    </source>
</evidence>
<dbReference type="PANTHER" id="PTHR35789:SF1">
    <property type="entry name" value="SPORE GERMINATION PROTEIN B3"/>
    <property type="match status" value="1"/>
</dbReference>
<evidence type="ECO:0000256" key="6">
    <source>
        <dbReference type="ARBA" id="ARBA00023139"/>
    </source>
</evidence>
<dbReference type="OrthoDB" id="2380468at2"/>
<evidence type="ECO:0000256" key="3">
    <source>
        <dbReference type="ARBA" id="ARBA00022544"/>
    </source>
</evidence>
<dbReference type="InterPro" id="IPR057336">
    <property type="entry name" value="GerAC_N"/>
</dbReference>
<evidence type="ECO:0000259" key="8">
    <source>
        <dbReference type="Pfam" id="PF05504"/>
    </source>
</evidence>
<evidence type="ECO:0000256" key="1">
    <source>
        <dbReference type="ARBA" id="ARBA00004635"/>
    </source>
</evidence>
<protein>
    <submittedName>
        <fullName evidence="10">Ger(X)C family spore germination protein</fullName>
    </submittedName>
</protein>
<keyword evidence="4" id="KW-0732">Signal</keyword>
<dbReference type="InterPro" id="IPR046953">
    <property type="entry name" value="Spore_GerAC-like_C"/>
</dbReference>
<comment type="caution">
    <text evidence="10">The sequence shown here is derived from an EMBL/GenBank/DDBJ whole genome shotgun (WGS) entry which is preliminary data.</text>
</comment>
<keyword evidence="3" id="KW-0309">Germination</keyword>
<dbReference type="PROSITE" id="PS51257">
    <property type="entry name" value="PROKAR_LIPOPROTEIN"/>
    <property type="match status" value="1"/>
</dbReference>
<keyword evidence="5" id="KW-0472">Membrane</keyword>
<keyword evidence="7" id="KW-0449">Lipoprotein</keyword>
<name>A0A494Z702_9BACL</name>
<evidence type="ECO:0000256" key="5">
    <source>
        <dbReference type="ARBA" id="ARBA00023136"/>
    </source>
</evidence>
<feature type="domain" description="Spore germination protein N-terminal" evidence="9">
    <location>
        <begin position="25"/>
        <end position="200"/>
    </location>
</feature>
<feature type="domain" description="Spore germination GerAC-like C-terminal" evidence="8">
    <location>
        <begin position="219"/>
        <end position="352"/>
    </location>
</feature>
<dbReference type="EMBL" id="RBZN01000009">
    <property type="protein sequence ID" value="RKQ18373.1"/>
    <property type="molecule type" value="Genomic_DNA"/>
</dbReference>
<dbReference type="PANTHER" id="PTHR35789">
    <property type="entry name" value="SPORE GERMINATION PROTEIN B3"/>
    <property type="match status" value="1"/>
</dbReference>
<comment type="subcellular location">
    <subcellularLocation>
        <location evidence="1">Membrane</location>
        <topology evidence="1">Lipid-anchor</topology>
    </subcellularLocation>
</comment>
<dbReference type="Pfam" id="PF25198">
    <property type="entry name" value="Spore_GerAC_N"/>
    <property type="match status" value="1"/>
</dbReference>
<comment type="similarity">
    <text evidence="2">Belongs to the GerABKC lipoprotein family.</text>
</comment>
<dbReference type="RefSeq" id="WP_121213844.1">
    <property type="nucleotide sequence ID" value="NZ_RBZN01000009.1"/>
</dbReference>
<dbReference type="GO" id="GO:0016020">
    <property type="term" value="C:membrane"/>
    <property type="evidence" value="ECO:0007669"/>
    <property type="project" value="UniProtKB-SubCell"/>
</dbReference>